<dbReference type="SUPFAM" id="SSF56112">
    <property type="entry name" value="Protein kinase-like (PK-like)"/>
    <property type="match status" value="1"/>
</dbReference>
<evidence type="ECO:0000256" key="5">
    <source>
        <dbReference type="ARBA" id="ARBA00023242"/>
    </source>
</evidence>
<protein>
    <submittedName>
        <fullName evidence="8">Uncharacterized protein</fullName>
    </submittedName>
</protein>
<gene>
    <name evidence="8" type="ORF">SVIM_LOCUS78285</name>
</gene>
<comment type="similarity">
    <text evidence="2">Belongs to the protein kinase superfamily. ADCK protein kinase family.</text>
</comment>
<dbReference type="CDD" id="cd13971">
    <property type="entry name" value="ADCK2-like"/>
    <property type="match status" value="1"/>
</dbReference>
<dbReference type="FunFam" id="1.10.10.60:FF:000001">
    <property type="entry name" value="MYB-related transcription factor"/>
    <property type="match status" value="1"/>
</dbReference>
<evidence type="ECO:0000313" key="8">
    <source>
        <dbReference type="EMBL" id="VFU27044.1"/>
    </source>
</evidence>
<reference evidence="8" key="1">
    <citation type="submission" date="2019-03" db="EMBL/GenBank/DDBJ databases">
        <authorList>
            <person name="Mank J."/>
            <person name="Almeida P."/>
        </authorList>
    </citation>
    <scope>NUCLEOTIDE SEQUENCE</scope>
    <source>
        <strain evidence="8">78183</strain>
    </source>
</reference>
<dbReference type="InterPro" id="IPR009057">
    <property type="entry name" value="Homeodomain-like_sf"/>
</dbReference>
<dbReference type="PROSITE" id="PS50090">
    <property type="entry name" value="MYB_LIKE"/>
    <property type="match status" value="2"/>
</dbReference>
<feature type="domain" description="HTH myb-type" evidence="7">
    <location>
        <begin position="9"/>
        <end position="61"/>
    </location>
</feature>
<dbReference type="InterPro" id="IPR011009">
    <property type="entry name" value="Kinase-like_dom_sf"/>
</dbReference>
<comment type="subcellular location">
    <subcellularLocation>
        <location evidence="1">Nucleus</location>
    </subcellularLocation>
</comment>
<evidence type="ECO:0000256" key="2">
    <source>
        <dbReference type="ARBA" id="ARBA00009670"/>
    </source>
</evidence>
<evidence type="ECO:0000256" key="4">
    <source>
        <dbReference type="ARBA" id="ARBA00023125"/>
    </source>
</evidence>
<dbReference type="GO" id="GO:0003677">
    <property type="term" value="F:DNA binding"/>
    <property type="evidence" value="ECO:0007669"/>
    <property type="project" value="UniProtKB-KW"/>
</dbReference>
<dbReference type="EMBL" id="CAADRP010000335">
    <property type="protein sequence ID" value="VFU27044.1"/>
    <property type="molecule type" value="Genomic_DNA"/>
</dbReference>
<name>A0A6N2KH78_SALVM</name>
<dbReference type="PANTHER" id="PTHR45890:SF1">
    <property type="entry name" value="AARF DOMAIN CONTAINING KINASE 2"/>
    <property type="match status" value="1"/>
</dbReference>
<dbReference type="GO" id="GO:0005634">
    <property type="term" value="C:nucleus"/>
    <property type="evidence" value="ECO:0007669"/>
    <property type="project" value="UniProtKB-SubCell"/>
</dbReference>
<keyword evidence="4" id="KW-0238">DNA-binding</keyword>
<sequence>MGRAPCCEKNGLKKGPWTPEEDQILIDYIQKHGYGNWRTLPKNAGLQRCGKSCRLRWTNYLRPDIKRGRFSFEEEETIIQLHSILGNKWSAIAARLPGRTDNEIKNYWNTHIRKKLLRMGIDPATHSPRLDLFYLSSILNSSLYSSFQMNLSRILGAQPFGDPELFRLATSMSSSQRDQTQNSVIQNIHQENHLSHPQVVQQSQHQSIIHQANQFQTPGQEMPTCSTLTTTPCVTFSDEAQLMNPNVDQYQLSNITNFGSPNSQLSSHDQWQSNRMGSILTEDYYVPAVSGYSSAADNRYGSDLVDPCSETSTFISNNSNQTFGFASVLSTPSSSPAPLNSNSTYINSISTEDERDSYCSNILKFEVPDILDVRREIHEKMHASTTTINGAAIFHCLRSLTSSVNPLVSDRHVQATQLISGKQKRSDQLLEVKEYGTAVSVGLHLPQFRYYSRYSFPSSRCSSFASCNVKEQFACRYFTRNYSLMSDAVTRNAQLAWKRLFRKGSACGQSFPRISKIAQAVSLALTRSQLVVPGALVLTCGQVAWAQRTLVEPDYYPSSLFMRAQDGHAYVTLLVSAIVEAFALLVRAIYLAILFSPSLLMAPFADSCGSKFRKMWLHVVHRTLEKAGPAFIKWGQWAATRPDLFPRDLCTKLSELHSKAPEHSFAYTKKTIERAFGRKLSEIFEGFEEVPVASGSIAQVHRASLRFHYPGKKQTKPMVVAVKVRHPGVGESIKRDFMIINLVAKISTFLPALNWLRLDESVQQFAVFMMSQVDLAREAAHLSRFIYNFRRWKDVSFPKPVYPLVHPAVLVESYEQGESVSHYVDDLEGHNRIKTALAHIGSHALLKMLLVDNFIHADMHPGNILVRVSPNSSQKRLFKSKPHVVFLDVGMTAELSPGDRVNLIEFFKAIARRDGRTVAEYTLKLSKRQNCPNPKAFIEEVEEAFTFWGTPQGDLVHPAECMQQLLEKVRRHRVNIDGNVCTVMVTTLVLEGWQRKLDPGYNVMQTLQTLLLRGDWAKSLSYTIDGLMAP</sequence>
<dbReference type="PANTHER" id="PTHR45890">
    <property type="entry name" value="AARF DOMAIN CONTAINING KINASE 2 (PREDICTED)"/>
    <property type="match status" value="1"/>
</dbReference>
<evidence type="ECO:0000259" key="6">
    <source>
        <dbReference type="PROSITE" id="PS50090"/>
    </source>
</evidence>
<dbReference type="InterPro" id="IPR044095">
    <property type="entry name" value="ADCK2_dom"/>
</dbReference>
<feature type="domain" description="HTH myb-type" evidence="7">
    <location>
        <begin position="62"/>
        <end position="116"/>
    </location>
</feature>
<keyword evidence="3" id="KW-0677">Repeat</keyword>
<feature type="domain" description="Myb-like" evidence="6">
    <location>
        <begin position="9"/>
        <end position="61"/>
    </location>
</feature>
<dbReference type="SMART" id="SM00717">
    <property type="entry name" value="SANT"/>
    <property type="match status" value="2"/>
</dbReference>
<dbReference type="AlphaFoldDB" id="A0A6N2KH78"/>
<dbReference type="SUPFAM" id="SSF46689">
    <property type="entry name" value="Homeodomain-like"/>
    <property type="match status" value="1"/>
</dbReference>
<feature type="domain" description="Myb-like" evidence="6">
    <location>
        <begin position="62"/>
        <end position="112"/>
    </location>
</feature>
<evidence type="ECO:0000259" key="7">
    <source>
        <dbReference type="PROSITE" id="PS51294"/>
    </source>
</evidence>
<dbReference type="InterPro" id="IPR001005">
    <property type="entry name" value="SANT/Myb"/>
</dbReference>
<organism evidence="8">
    <name type="scientific">Salix viminalis</name>
    <name type="common">Common osier</name>
    <name type="synonym">Basket willow</name>
    <dbReference type="NCBI Taxonomy" id="40686"/>
    <lineage>
        <taxon>Eukaryota</taxon>
        <taxon>Viridiplantae</taxon>
        <taxon>Streptophyta</taxon>
        <taxon>Embryophyta</taxon>
        <taxon>Tracheophyta</taxon>
        <taxon>Spermatophyta</taxon>
        <taxon>Magnoliopsida</taxon>
        <taxon>eudicotyledons</taxon>
        <taxon>Gunneridae</taxon>
        <taxon>Pentapetalae</taxon>
        <taxon>rosids</taxon>
        <taxon>fabids</taxon>
        <taxon>Malpighiales</taxon>
        <taxon>Salicaceae</taxon>
        <taxon>Saliceae</taxon>
        <taxon>Salix</taxon>
    </lineage>
</organism>
<dbReference type="InterPro" id="IPR004147">
    <property type="entry name" value="ABC1_dom"/>
</dbReference>
<dbReference type="CDD" id="cd00167">
    <property type="entry name" value="SANT"/>
    <property type="match status" value="2"/>
</dbReference>
<dbReference type="PROSITE" id="PS51294">
    <property type="entry name" value="HTH_MYB"/>
    <property type="match status" value="2"/>
</dbReference>
<evidence type="ECO:0000256" key="1">
    <source>
        <dbReference type="ARBA" id="ARBA00004123"/>
    </source>
</evidence>
<proteinExistence type="inferred from homology"/>
<dbReference type="Gene3D" id="1.10.10.60">
    <property type="entry name" value="Homeodomain-like"/>
    <property type="match status" value="2"/>
</dbReference>
<dbReference type="FunFam" id="1.10.10.60:FF:000349">
    <property type="entry name" value="Transcription factor MYB39"/>
    <property type="match status" value="1"/>
</dbReference>
<dbReference type="Pfam" id="PF00249">
    <property type="entry name" value="Myb_DNA-binding"/>
    <property type="match status" value="2"/>
</dbReference>
<accession>A0A6N2KH78</accession>
<dbReference type="Pfam" id="PF03109">
    <property type="entry name" value="ABC1"/>
    <property type="match status" value="1"/>
</dbReference>
<dbReference type="InterPro" id="IPR052402">
    <property type="entry name" value="ADCK_kinase"/>
</dbReference>
<dbReference type="InterPro" id="IPR017930">
    <property type="entry name" value="Myb_dom"/>
</dbReference>
<evidence type="ECO:0000256" key="3">
    <source>
        <dbReference type="ARBA" id="ARBA00022737"/>
    </source>
</evidence>
<keyword evidence="5" id="KW-0539">Nucleus</keyword>